<accession>A0A073IT74</accession>
<reference evidence="1 2" key="1">
    <citation type="submission" date="2014-01" db="EMBL/GenBank/DDBJ databases">
        <title>Sulfitobacter donghicola JCM 14565 Genome Sequencing.</title>
        <authorList>
            <person name="Lai Q."/>
            <person name="Hong Z."/>
        </authorList>
    </citation>
    <scope>NUCLEOTIDE SEQUENCE [LARGE SCALE GENOMIC DNA]</scope>
    <source>
        <strain evidence="1 2">JCM 14565</strain>
    </source>
</reference>
<dbReference type="AlphaFoldDB" id="A0A073IT74"/>
<protein>
    <submittedName>
        <fullName evidence="1">Uncharacterized protein</fullName>
    </submittedName>
</protein>
<proteinExistence type="predicted"/>
<dbReference type="EMBL" id="JAMC01000006">
    <property type="protein sequence ID" value="KEJ88587.1"/>
    <property type="molecule type" value="Genomic_DNA"/>
</dbReference>
<organism evidence="1 2">
    <name type="scientific">Sulfitobacter donghicola DSW-25 = KCTC 12864 = JCM 14565</name>
    <dbReference type="NCBI Taxonomy" id="1300350"/>
    <lineage>
        <taxon>Bacteria</taxon>
        <taxon>Pseudomonadati</taxon>
        <taxon>Pseudomonadota</taxon>
        <taxon>Alphaproteobacteria</taxon>
        <taxon>Rhodobacterales</taxon>
        <taxon>Roseobacteraceae</taxon>
        <taxon>Sulfitobacter</taxon>
    </lineage>
</organism>
<name>A0A073IT74_9RHOB</name>
<keyword evidence="2" id="KW-1185">Reference proteome</keyword>
<dbReference type="OrthoDB" id="7691213at2"/>
<comment type="caution">
    <text evidence="1">The sequence shown here is derived from an EMBL/GenBank/DDBJ whole genome shotgun (WGS) entry which is preliminary data.</text>
</comment>
<evidence type="ECO:0000313" key="1">
    <source>
        <dbReference type="EMBL" id="KEJ88587.1"/>
    </source>
</evidence>
<dbReference type="RefSeq" id="WP_025060636.1">
    <property type="nucleotide sequence ID" value="NZ_JAMC01000006.1"/>
</dbReference>
<sequence length="171" mass="19754">MQPHHNHDHTSDTANGQRKAFVADQEYDHIERNTLETCRVFFVSFNQPETQFWMHAYRFCESVYSKTHGAAISQATLSMLNAMRYARPHTFNFTDPRCSRCSQYITPEERYLIDSFRHIRHQRLQQAQMTAMLLCEGKDPSAFLSSAKILSDHLVSVVDTAQSGKACLYNS</sequence>
<gene>
    <name evidence="1" type="ORF">DSW25_15545</name>
</gene>
<dbReference type="STRING" id="1300350.Z948_3370"/>
<evidence type="ECO:0000313" key="2">
    <source>
        <dbReference type="Proteomes" id="UP000027734"/>
    </source>
</evidence>
<dbReference type="Proteomes" id="UP000027734">
    <property type="component" value="Unassembled WGS sequence"/>
</dbReference>